<proteinExistence type="predicted"/>
<comment type="caution">
    <text evidence="1">The sequence shown here is derived from an EMBL/GenBank/DDBJ whole genome shotgun (WGS) entry which is preliminary data.</text>
</comment>
<evidence type="ECO:0000313" key="1">
    <source>
        <dbReference type="EMBL" id="MFC5661140.1"/>
    </source>
</evidence>
<gene>
    <name evidence="1" type="ORF">ACFP3J_37535</name>
</gene>
<reference evidence="2" key="1">
    <citation type="journal article" date="2019" name="Int. J. Syst. Evol. Microbiol.">
        <title>The Global Catalogue of Microorganisms (GCM) 10K type strain sequencing project: providing services to taxonomists for standard genome sequencing and annotation.</title>
        <authorList>
            <consortium name="The Broad Institute Genomics Platform"/>
            <consortium name="The Broad Institute Genome Sequencing Center for Infectious Disease"/>
            <person name="Wu L."/>
            <person name="Ma J."/>
        </authorList>
    </citation>
    <scope>NUCLEOTIDE SEQUENCE [LARGE SCALE GENOMIC DNA]</scope>
    <source>
        <strain evidence="2">KCTC 5701</strain>
    </source>
</reference>
<organism evidence="1 2">
    <name type="scientific">Streptomyces nogalater</name>
    <dbReference type="NCBI Taxonomy" id="38314"/>
    <lineage>
        <taxon>Bacteria</taxon>
        <taxon>Bacillati</taxon>
        <taxon>Actinomycetota</taxon>
        <taxon>Actinomycetes</taxon>
        <taxon>Kitasatosporales</taxon>
        <taxon>Streptomycetaceae</taxon>
        <taxon>Streptomyces</taxon>
    </lineage>
</organism>
<name>A0ABW0WSW9_STRNO</name>
<sequence length="59" mass="6347">MSACPELSGLGLSYCLAPAEFDGLPSRLEWLTVVGCETEEGPITKRTKLNLPGVRVIID</sequence>
<evidence type="ECO:0000313" key="2">
    <source>
        <dbReference type="Proteomes" id="UP001596065"/>
    </source>
</evidence>
<accession>A0ABW0WSW9</accession>
<keyword evidence="2" id="KW-1185">Reference proteome</keyword>
<dbReference type="Proteomes" id="UP001596065">
    <property type="component" value="Unassembled WGS sequence"/>
</dbReference>
<dbReference type="RefSeq" id="WP_344352863.1">
    <property type="nucleotide sequence ID" value="NZ_BAAASM010000068.1"/>
</dbReference>
<dbReference type="EMBL" id="JBHSOE010000147">
    <property type="protein sequence ID" value="MFC5661140.1"/>
    <property type="molecule type" value="Genomic_DNA"/>
</dbReference>
<protein>
    <submittedName>
        <fullName evidence="1">Uncharacterized protein</fullName>
    </submittedName>
</protein>